<dbReference type="Gene3D" id="1.10.150.120">
    <property type="entry name" value="[2Fe-2S]-binding domain"/>
    <property type="match status" value="1"/>
</dbReference>
<dbReference type="GO" id="GO:0016491">
    <property type="term" value="F:oxidoreductase activity"/>
    <property type="evidence" value="ECO:0007669"/>
    <property type="project" value="UniProtKB-KW"/>
</dbReference>
<evidence type="ECO:0000313" key="8">
    <source>
        <dbReference type="Proteomes" id="UP000198145"/>
    </source>
</evidence>
<evidence type="ECO:0000259" key="6">
    <source>
        <dbReference type="PROSITE" id="PS51085"/>
    </source>
</evidence>
<name>A0A246F927_PSENT</name>
<dbReference type="InterPro" id="IPR036010">
    <property type="entry name" value="2Fe-2S_ferredoxin-like_sf"/>
</dbReference>
<dbReference type="PROSITE" id="PS00197">
    <property type="entry name" value="2FE2S_FER_1"/>
    <property type="match status" value="1"/>
</dbReference>
<keyword evidence="2" id="KW-0479">Metal-binding</keyword>
<dbReference type="EMBL" id="NJBA01000005">
    <property type="protein sequence ID" value="OWP50073.1"/>
    <property type="molecule type" value="Genomic_DNA"/>
</dbReference>
<evidence type="ECO:0000256" key="5">
    <source>
        <dbReference type="ARBA" id="ARBA00023014"/>
    </source>
</evidence>
<dbReference type="InterPro" id="IPR051452">
    <property type="entry name" value="Diverse_Oxidoreductases"/>
</dbReference>
<dbReference type="SUPFAM" id="SSF54292">
    <property type="entry name" value="2Fe-2S ferredoxin-like"/>
    <property type="match status" value="1"/>
</dbReference>
<dbReference type="GO" id="GO:0046872">
    <property type="term" value="F:metal ion binding"/>
    <property type="evidence" value="ECO:0007669"/>
    <property type="project" value="UniProtKB-KW"/>
</dbReference>
<dbReference type="Pfam" id="PF00111">
    <property type="entry name" value="Fer2"/>
    <property type="match status" value="1"/>
</dbReference>
<sequence>MTQTTLTVNGEPHTLDLDEDMPLLYALRNHLGLNGAKYGCGLGQCGACTVIVDDKPVFACLTPCSGLAGKSIRTVESLGSAERPGPLQQAFIDEQAAQCGYCIAGMLMRAQTLLERNPHPSEDDIRAYMATNLCRCGTHLRIVKAIRHVAEQGVMPHENRR</sequence>
<keyword evidence="5" id="KW-0411">Iron-sulfur</keyword>
<dbReference type="SUPFAM" id="SSF47741">
    <property type="entry name" value="CO dehydrogenase ISP C-domain like"/>
    <property type="match status" value="1"/>
</dbReference>
<dbReference type="PANTHER" id="PTHR44379:SF6">
    <property type="entry name" value="BLR6046 PROTEIN"/>
    <property type="match status" value="1"/>
</dbReference>
<comment type="caution">
    <text evidence="7">The sequence shown here is derived from an EMBL/GenBank/DDBJ whole genome shotgun (WGS) entry which is preliminary data.</text>
</comment>
<keyword evidence="4" id="KW-0408">Iron</keyword>
<evidence type="ECO:0000256" key="3">
    <source>
        <dbReference type="ARBA" id="ARBA00023002"/>
    </source>
</evidence>
<keyword evidence="1" id="KW-0001">2Fe-2S</keyword>
<dbReference type="FunFam" id="3.10.20.30:FF:000020">
    <property type="entry name" value="Xanthine dehydrogenase iron-sulfur subunit"/>
    <property type="match status" value="1"/>
</dbReference>
<dbReference type="AlphaFoldDB" id="A0A246F927"/>
<dbReference type="Proteomes" id="UP000198145">
    <property type="component" value="Unassembled WGS sequence"/>
</dbReference>
<dbReference type="CDD" id="cd00207">
    <property type="entry name" value="fer2"/>
    <property type="match status" value="1"/>
</dbReference>
<dbReference type="InterPro" id="IPR006058">
    <property type="entry name" value="2Fe2S_fd_BS"/>
</dbReference>
<accession>A0A246F927</accession>
<evidence type="ECO:0000256" key="4">
    <source>
        <dbReference type="ARBA" id="ARBA00023004"/>
    </source>
</evidence>
<dbReference type="InterPro" id="IPR002888">
    <property type="entry name" value="2Fe-2S-bd"/>
</dbReference>
<evidence type="ECO:0000313" key="7">
    <source>
        <dbReference type="EMBL" id="OWP50073.1"/>
    </source>
</evidence>
<gene>
    <name evidence="7" type="ORF">CEG18_16695</name>
</gene>
<dbReference type="InterPro" id="IPR012675">
    <property type="entry name" value="Beta-grasp_dom_sf"/>
</dbReference>
<dbReference type="PANTHER" id="PTHR44379">
    <property type="entry name" value="OXIDOREDUCTASE WITH IRON-SULFUR SUBUNIT"/>
    <property type="match status" value="1"/>
</dbReference>
<protein>
    <submittedName>
        <fullName evidence="7">(2Fe-2S)-binding protein</fullName>
    </submittedName>
</protein>
<dbReference type="Pfam" id="PF01799">
    <property type="entry name" value="Fer2_2"/>
    <property type="match status" value="1"/>
</dbReference>
<dbReference type="GO" id="GO:0051537">
    <property type="term" value="F:2 iron, 2 sulfur cluster binding"/>
    <property type="evidence" value="ECO:0007669"/>
    <property type="project" value="UniProtKB-KW"/>
</dbReference>
<evidence type="ECO:0000256" key="1">
    <source>
        <dbReference type="ARBA" id="ARBA00022714"/>
    </source>
</evidence>
<dbReference type="Gene3D" id="3.10.20.30">
    <property type="match status" value="1"/>
</dbReference>
<dbReference type="InterPro" id="IPR001041">
    <property type="entry name" value="2Fe-2S_ferredoxin-type"/>
</dbReference>
<dbReference type="eggNOG" id="COG2080">
    <property type="taxonomic scope" value="Bacteria"/>
</dbReference>
<proteinExistence type="predicted"/>
<reference evidence="7 8" key="1">
    <citation type="submission" date="2017-06" db="EMBL/GenBank/DDBJ databases">
        <title>Draft genome of Pseudomonas nitroreducens DF05.</title>
        <authorList>
            <person name="Iyer R."/>
        </authorList>
    </citation>
    <scope>NUCLEOTIDE SEQUENCE [LARGE SCALE GENOMIC DNA]</scope>
    <source>
        <strain evidence="7 8">DF05</strain>
    </source>
</reference>
<feature type="domain" description="2Fe-2S ferredoxin-type" evidence="6">
    <location>
        <begin position="2"/>
        <end position="78"/>
    </location>
</feature>
<evidence type="ECO:0000256" key="2">
    <source>
        <dbReference type="ARBA" id="ARBA00022723"/>
    </source>
</evidence>
<organism evidence="7 8">
    <name type="scientific">Pseudomonas nitroreducens</name>
    <dbReference type="NCBI Taxonomy" id="46680"/>
    <lineage>
        <taxon>Bacteria</taxon>
        <taxon>Pseudomonadati</taxon>
        <taxon>Pseudomonadota</taxon>
        <taxon>Gammaproteobacteria</taxon>
        <taxon>Pseudomonadales</taxon>
        <taxon>Pseudomonadaceae</taxon>
        <taxon>Pseudomonas</taxon>
    </lineage>
</organism>
<dbReference type="RefSeq" id="WP_088418920.1">
    <property type="nucleotide sequence ID" value="NZ_NJBA01000005.1"/>
</dbReference>
<keyword evidence="3" id="KW-0560">Oxidoreductase</keyword>
<dbReference type="PROSITE" id="PS51085">
    <property type="entry name" value="2FE2S_FER_2"/>
    <property type="match status" value="1"/>
</dbReference>
<dbReference type="InterPro" id="IPR036884">
    <property type="entry name" value="2Fe-2S-bd_dom_sf"/>
</dbReference>